<dbReference type="InterPro" id="IPR007362">
    <property type="entry name" value="DUF429"/>
</dbReference>
<evidence type="ECO:0008006" key="2">
    <source>
        <dbReference type="Google" id="ProtNLM"/>
    </source>
</evidence>
<dbReference type="EMBL" id="CADCVJ010000014">
    <property type="protein sequence ID" value="CAA9462093.1"/>
    <property type="molecule type" value="Genomic_DNA"/>
</dbReference>
<organism evidence="1">
    <name type="scientific">uncultured Solirubrobacteraceae bacterium</name>
    <dbReference type="NCBI Taxonomy" id="1162706"/>
    <lineage>
        <taxon>Bacteria</taxon>
        <taxon>Bacillati</taxon>
        <taxon>Actinomycetota</taxon>
        <taxon>Thermoleophilia</taxon>
        <taxon>Solirubrobacterales</taxon>
        <taxon>Solirubrobacteraceae</taxon>
        <taxon>environmental samples</taxon>
    </lineage>
</organism>
<dbReference type="Pfam" id="PF04250">
    <property type="entry name" value="DUF429"/>
    <property type="match status" value="1"/>
</dbReference>
<proteinExistence type="predicted"/>
<gene>
    <name evidence="1" type="ORF">AVDCRST_MAG38-197</name>
</gene>
<dbReference type="AlphaFoldDB" id="A0A6J4R275"/>
<sequence length="243" mass="25700">MSDRLLAVGADGARGGWLAALGFGRGEAIERLELRLVGDFDGLFALCAPGIPLAVDIPMGLADTVALRPCDRQARSLLGRRAATIFPPPSRVLLAAGTYAQARELVAREREHRPAAHGLSAQAFGLAAKIREADALLQADAGARERVWECHPELSFRAMAGGRVPADKKSIAGQADRLALLQDRLPGVLDAMRGLAVGRRHAEPADALDALACLQTARRIRAGDHETLGGGTDALGIPMRIVF</sequence>
<protein>
    <recommendedName>
        <fullName evidence="2">DUF429 domain-containing protein</fullName>
    </recommendedName>
</protein>
<accession>A0A6J4R275</accession>
<evidence type="ECO:0000313" key="1">
    <source>
        <dbReference type="EMBL" id="CAA9462093.1"/>
    </source>
</evidence>
<reference evidence="1" key="1">
    <citation type="submission" date="2020-02" db="EMBL/GenBank/DDBJ databases">
        <authorList>
            <person name="Meier V. D."/>
        </authorList>
    </citation>
    <scope>NUCLEOTIDE SEQUENCE</scope>
    <source>
        <strain evidence="1">AVDCRST_MAG38</strain>
    </source>
</reference>
<name>A0A6J4R275_9ACTN</name>